<name>A6I3S4_RAT</name>
<evidence type="ECO:0000313" key="1">
    <source>
        <dbReference type="EMBL" id="EDL76954.1"/>
    </source>
</evidence>
<proteinExistence type="predicted"/>
<organism evidence="1 2">
    <name type="scientific">Rattus norvegicus</name>
    <name type="common">Rat</name>
    <dbReference type="NCBI Taxonomy" id="10116"/>
    <lineage>
        <taxon>Eukaryota</taxon>
        <taxon>Metazoa</taxon>
        <taxon>Chordata</taxon>
        <taxon>Craniata</taxon>
        <taxon>Vertebrata</taxon>
        <taxon>Euteleostomi</taxon>
        <taxon>Mammalia</taxon>
        <taxon>Eutheria</taxon>
        <taxon>Euarchontoglires</taxon>
        <taxon>Glires</taxon>
        <taxon>Rodentia</taxon>
        <taxon>Myomorpha</taxon>
        <taxon>Muroidea</taxon>
        <taxon>Muridae</taxon>
        <taxon>Murinae</taxon>
        <taxon>Rattus</taxon>
    </lineage>
</organism>
<gene>
    <name evidence="1" type="ORF">rCG_25325</name>
</gene>
<dbReference type="EMBL" id="CH473954">
    <property type="protein sequence ID" value="EDL76954.1"/>
    <property type="molecule type" value="Genomic_DNA"/>
</dbReference>
<dbReference type="AlphaFoldDB" id="A6I3S4"/>
<dbReference type="Proteomes" id="UP000234681">
    <property type="component" value="Chromosome 8"/>
</dbReference>
<evidence type="ECO:0000313" key="2">
    <source>
        <dbReference type="Proteomes" id="UP000234681"/>
    </source>
</evidence>
<accession>A6I3S4</accession>
<protein>
    <submittedName>
        <fullName evidence="1">RCG25325</fullName>
    </submittedName>
</protein>
<sequence>MIPRRDKLLTPRSFASRKMALGGLHRWVSSLFWDAKSRTETSSDIHLP</sequence>
<reference evidence="1 2" key="1">
    <citation type="submission" date="2005-09" db="EMBL/GenBank/DDBJ databases">
        <authorList>
            <person name="Mural R.J."/>
            <person name="Li P.W."/>
            <person name="Adams M.D."/>
            <person name="Amanatides P.G."/>
            <person name="Baden-Tillson H."/>
            <person name="Barnstead M."/>
            <person name="Chin S.H."/>
            <person name="Dew I."/>
            <person name="Evans C.A."/>
            <person name="Ferriera S."/>
            <person name="Flanigan M."/>
            <person name="Fosler C."/>
            <person name="Glodek A."/>
            <person name="Gu Z."/>
            <person name="Holt R.A."/>
            <person name="Jennings D."/>
            <person name="Kraft C.L."/>
            <person name="Lu F."/>
            <person name="Nguyen T."/>
            <person name="Nusskern D.R."/>
            <person name="Pfannkoch C.M."/>
            <person name="Sitter C."/>
            <person name="Sutton G.G."/>
            <person name="Venter J.C."/>
            <person name="Wang Z."/>
            <person name="Woodage T."/>
            <person name="Zheng X.H."/>
            <person name="Zhong F."/>
        </authorList>
    </citation>
    <scope>NUCLEOTIDE SEQUENCE [LARGE SCALE GENOMIC DNA]</scope>
    <source>
        <strain>BN</strain>
        <strain evidence="2">Sprague-Dawley</strain>
    </source>
</reference>